<dbReference type="InterPro" id="IPR007842">
    <property type="entry name" value="HEPN_dom"/>
</dbReference>
<proteinExistence type="predicted"/>
<evidence type="ECO:0008006" key="6">
    <source>
        <dbReference type="Google" id="ProtNLM"/>
    </source>
</evidence>
<dbReference type="EnsemblMetazoa" id="G11582.1">
    <property type="protein sequence ID" value="G11582.1:cds"/>
    <property type="gene ID" value="G11582"/>
</dbReference>
<dbReference type="InterPro" id="IPR058210">
    <property type="entry name" value="SACS/Nov_dom"/>
</dbReference>
<dbReference type="Gene3D" id="1.20.120.330">
    <property type="entry name" value="Nucleotidyltransferases domain 2"/>
    <property type="match status" value="1"/>
</dbReference>
<dbReference type="SUPFAM" id="SSF46565">
    <property type="entry name" value="Chaperone J-domain"/>
    <property type="match status" value="1"/>
</dbReference>
<dbReference type="Pfam" id="PF05168">
    <property type="entry name" value="HEPN"/>
    <property type="match status" value="1"/>
</dbReference>
<dbReference type="CDD" id="cd06257">
    <property type="entry name" value="DnaJ"/>
    <property type="match status" value="1"/>
</dbReference>
<feature type="domain" description="HEPN" evidence="2">
    <location>
        <begin position="4198"/>
        <end position="4317"/>
    </location>
</feature>
<organism evidence="4 5">
    <name type="scientific">Magallana gigas</name>
    <name type="common">Pacific oyster</name>
    <name type="synonym">Crassostrea gigas</name>
    <dbReference type="NCBI Taxonomy" id="29159"/>
    <lineage>
        <taxon>Eukaryota</taxon>
        <taxon>Metazoa</taxon>
        <taxon>Spiralia</taxon>
        <taxon>Lophotrochozoa</taxon>
        <taxon>Mollusca</taxon>
        <taxon>Bivalvia</taxon>
        <taxon>Autobranchia</taxon>
        <taxon>Pteriomorphia</taxon>
        <taxon>Ostreida</taxon>
        <taxon>Ostreoidea</taxon>
        <taxon>Ostreidae</taxon>
        <taxon>Magallana</taxon>
    </lineage>
</organism>
<dbReference type="InterPro" id="IPR036869">
    <property type="entry name" value="J_dom_sf"/>
</dbReference>
<feature type="domain" description="Sacsin/Nov" evidence="3">
    <location>
        <begin position="2382"/>
        <end position="2617"/>
    </location>
</feature>
<evidence type="ECO:0000313" key="5">
    <source>
        <dbReference type="Proteomes" id="UP000005408"/>
    </source>
</evidence>
<accession>A0A8W8HXQ4</accession>
<dbReference type="PANTHER" id="PTHR46919">
    <property type="entry name" value="ZINC FINGER, C3HC4 TYPE (RING FINGER) FAMILY PROTEIN"/>
    <property type="match status" value="1"/>
</dbReference>
<dbReference type="Proteomes" id="UP000005408">
    <property type="component" value="Unassembled WGS sequence"/>
</dbReference>
<dbReference type="PANTHER" id="PTHR46919:SF2">
    <property type="entry name" value="SACSIN"/>
    <property type="match status" value="1"/>
</dbReference>
<feature type="domain" description="Sacsin/Nov" evidence="3">
    <location>
        <begin position="1355"/>
        <end position="1599"/>
    </location>
</feature>
<dbReference type="Gene3D" id="3.30.565.10">
    <property type="entry name" value="Histidine kinase-like ATPase, C-terminal domain"/>
    <property type="match status" value="1"/>
</dbReference>
<evidence type="ECO:0000259" key="2">
    <source>
        <dbReference type="Pfam" id="PF05168"/>
    </source>
</evidence>
<evidence type="ECO:0000256" key="1">
    <source>
        <dbReference type="SAM" id="MobiDB-lite"/>
    </source>
</evidence>
<dbReference type="SUPFAM" id="SSF81593">
    <property type="entry name" value="Nucleotidyltransferase substrate binding subunit/domain"/>
    <property type="match status" value="1"/>
</dbReference>
<dbReference type="Gene3D" id="1.10.287.110">
    <property type="entry name" value="DnaJ domain"/>
    <property type="match status" value="1"/>
</dbReference>
<evidence type="ECO:0000259" key="3">
    <source>
        <dbReference type="Pfam" id="PF25794"/>
    </source>
</evidence>
<keyword evidence="5" id="KW-1185">Reference proteome</keyword>
<feature type="domain" description="Sacsin/Nov" evidence="3">
    <location>
        <begin position="21"/>
        <end position="253"/>
    </location>
</feature>
<dbReference type="InterPro" id="IPR036890">
    <property type="entry name" value="HATPase_C_sf"/>
</dbReference>
<name>A0A8W8HXQ4_MAGGI</name>
<feature type="region of interest" description="Disordered" evidence="1">
    <location>
        <begin position="4165"/>
        <end position="4189"/>
    </location>
</feature>
<sequence length="4319" mass="497560">MADDVDSDSDDEIEYSGMIQPPLIKQLQTILSEYPDDGQILKEIIQNAEDAGASEMKILYDGRPAVQEPSTKKAPFRKYFKGPALLVHNNAEFSEDDWKGIKMLYSSIKEFDKTKVGRFGLGFKSVFHITDHPVIISGDQLLVLDPHQDSSKVCQTMKLKKLHRYKKMKVDDCLKAFSGVFGFDQNTIESGHFKGTIFRFPLRQEETKLSDNIYDKSKVDDLFMSFKDEAPVSLLFLKCLESITLLREESESKTGYIGEKIFSVCIDETTIEAVRSARKDMRSQIQGLGNTLPSDPIANSYNMKIYVEDDARNATCRSWKVMNLFQGENKMSSTLQKLSNDDSLSYSPYVGVAMDMDCPLDLKGHVFCFLPLPLTEKSLSGLPIHVNGFFALSQSRRFVKWPTADQIRNHTHTDKSIQWNQALVIEVLSEVYSSFLQELVKESSKYKDLNTHSTIVSQCIPNTKEVDEHWRILIHPLVGKLQNTKVFFTNNEGGKWISKDQAVFLRSNKIPSGHGMESTIRRILEMYQQNTVEVEDHVWETLELQEQEVTPDFINRILRTSDAYTSCSNVDKLNLIRYLLSDGQYNSLEGLKLLPLQNGSYIKFTGNNINSCEIYMMPPSKIKLFVGMEDKLLQTLPTDVQAKFEDIIGKGLSQVRHLQEQHFIDLLKETIQRNIGAEQFPIKWTLPNSDVDINWLRMVWECIVNECPQKLDRFKDLPLIPEKINENEYQLHALRENMLIGHVSENISNCLDMLSIKVLGDVPQYILVHPQLNRFVPDLSVVNVYSAIHLVSQMSNWGEIVKGFNNNSTDQQKNEFLQFLCKERPTISPCLLQILQTLKLFTTKTEHVCITENGNLLTKDLPIPYPCEIIQTLDKDIIYFAEKLGAHKLQDTEIYLNVLKSILSGNTYNEQQVQKIMKYILDNKVYELDDTLRQLVIKVPFVKTKTNEQRTVEQLFDPEDELLGSLISDPSQFPSSNIQQKEIKVFRDLGLKSRKCVTTTDIYNAAKMVHENSGKNNASGEMKAKQIALFTILEEREELLQQTIPILDGAHLKSALSDLEIVQPLQTPTSLIPNLSWYRCNHAFCKPSKVYNGKYGDLIGYVAPVISPDTSPKLIQHFEWNRKPDLEMVLQQHSLYADNYQEEYKSEYLLPIKRLYTYLAEFCASAIYVNISVDKMWMGEGFVEPNQVCISRNSDDIEIKPYLVPLPKEFQTNDMKCFAERLGCRKQQTTECLISILHTLKCKYETYDASNDCTLLDMDIIIRILNKLKNVPGIEDMDVPIPIHSIDNNKLEFRAAKECNYCNAEWLKELAEEDGESMFFVHEDISSDTAAKLGVPSLTENLLSETEGIQEWGQKEPLTRRIKNLLKDYKDGFVVPKELVQNADDAKATKVCFLYDERENMDCRTRLIDENMVSCQGPALWAFNDALFSQKDLENITKLSGATKADDLTKVGKFGLGFCSVYNLTDVPSFITGSNMVIFDPHAKYIGKAVKKNNPGLKIDLTATKNKILLRRMKNQFMPFNGIFGCNLNTEDPSFKGTLFRFPFRTKEQAVTSEISDKAYNEQEIKSMIQLFVENAGNLLLFTQHVREIEFYHLPKTSCANYPVLLHRVCRKENSSEDAHILSRFGLSMKNCQHDLPQQVLQTSVVTIETELTQQCRSFCNSVSGNAEAKWFISWASGTTVSLDMGKNMSHKGALPLASTAIYLKDDDGTLKCSSLKDTPTGFYKDSHIFCYLPLPVKSPLPVYVNGSFAVSSNRRQLSSRTTDDKNDFENDWNEALLSDAVVNAYINLFENLSHNNILCEHYEDLWPVLNQNTQDKLYDAFYKVFYDSVIQRNSKVFRGKNKWLSLSQCIFLDPDLTRSKIGKIAVEATTKYRENEQVFLISLEKQIVESYVRVFGELPDVIQSKIISIKSFYLDVFLKNISDAFWSLGMIKLLVEFALQEENELILTKMVTIKCIPTSPNGTLKMPKELVQKSGKVASLFCEEDERFPVTELESFESQMVLEKMGMMIHGITDDLLIERITSVALDAKHCSKCSIEKCKNILTYIQEGKKLKQDVIKKIENISFLPALQKPNDWEFPWHLDEKDTITFSTTCSEHCKEEFTCILSKPADLYMNTCANVVGCKKLIIDLPIFKTSFDHINVLHEIGVLQFEEVSPSTVIEQLTEVCKTVNPNSLPDASRQLLEKMCTEIYEYLDNKCKFDPSLDIDCLKDEPCLFIDNTFVKPNQTAFTIPVKCSPKLYGLDRIQWNRNKFFLKMLGVKKTFEEEDVIPLLKEMSESYKGVLDDTSLELACNLVELLANVYNRPVLPEEYKNICIPDEHGFLTPIRMLCMDDSTLLQKGMILKFIHPKIRGKDATILGVQSKLSGSLMQNYIKQWKPFGQKEELSDRIKRILLQYPLSEAVLKEMLQNADDANASEVMFITDFNTYGTEKIFDSKWEPLQGPALLVYNNSHFTEKDIAGIQHLGRGTKENDPTKTGQYGVGVNAVYHITDVPSFLSKSPDGFEDTLCVMDPNCKYAPGADDISPGARFTGLNDLREPFPDVFKCYHEDILLKSTGTVFRLPLRSKTFAEKSELSNNEVTEQSIRNMLQNLESEMTKSLLFLRNVRKITTASIKNGKLLENTCTELEISEEHQKKKSAFDKFVVEKASQFRKSKDILNMEQEDVQYDVILKRKSQKDKRWNIIQTFGFNRDADIPRSIQDAFDDDDLGLLPQGGVAMPLDTPLSEKALAFCFLPLPCETGLTMHINGHFSLDNETRRGLWKDERKAYRTEWNNLLLCDIIAPIYAKAMQSLLTILGLDSITKESRVEVKDKIDKFHSCFPNIDRASDIYWKDFVKAVYKQIAKTQLKIFLCFHSIDNYKAEVLCYALDEENENVLFRKETTGNSEYDKIATISKDLGAKLVDTPLWVCTSIENAGISITKFNADSLLRYLKSASCGINAIIEDRQLELKNSPLKTTDRVKSCLEFCFKSTNFCNEIDGLPLCLLETGNLVKFSFQRPVLLTSFSDLIPNSKEKLLHHKLHKILQAKNPKCIELLHIERLVECLPFDIDYDLFRHNICQWNPKQPKIPNKSWLQRLWTFLRSEIGDVQDQTEVKRILLPILPWSMIPAIQLCNTQFRFINNEKKVLYPIEKANHVIELSTFPHSLRDSLTKLKLPRLDIESLPPVHPLRHIVATQDRIQDVLECLFVHKHLIEYNNQLDTNDCDRILEYFAGGLQQLLDLPNGQYCLSMLRKLPLYTTVHEQKINLEKNHDILALPKGLPPDGMNSWAEKTCKILLRQNDRLKGIFEHFNVTTQSVCEVYVVHILPCFQNIPKENRMRHLEYIRDDLLRHSSISDGDQECLVEELRRLPFIPQSDGKDKLASQFFSPFNTLMTVMCEDRSRFPPEPFSSDEWKEFMTLVGMRSEITPELFMEFALQQESQGRCGLSEKLEERSKCLVNHLLHSSKLHCKEFVQSVSKIKFIVPYNIGDPYCAICPHPSDDSNHMISFSNSVRSKFLETAWTQRRLLPTWVESEMPNFDLSKLGVQDPTVHMILTHIQKVCNCLGVLSETSLKKLGLQEISKIMKTFYEYTSDVQVLSSMDVSALRKLPFVFVSEFPGLFPCEQFTLQLDDEYKMKPYLMAIPDEYLGFIQLFEKLGATRKISPETFANILDQIHSIGDNLLANELATVKKAMKIFFELLPQNDSTKVSANKELFLLSRNGKLIESTSLIYMDLSSYDLIFSETENFNILFDSFEIEPEILQKKIKSLPCEIRPKFISEVVTQHIDTKQAQIHENNASRQINDFFKSDEFINGVLRLVYREQFEKKEKQPSDDNIITLKENLRRMQMIFAKGMQRVYTYEENEIERRKCFWYFEAAEENGEKTFKIYADFLEENDTEKVVKQNYYNISTAIKKCTGCDFNNTNALLSMICLEVKQPERIETILDDHEVPSLNKKYQLVTLRFPKPGDIVEIRWHGILDCAFISFEPGEYVAYFSRMNERGDVEYKYAIIKEKLACNVDENNFLQAYRVEFEPEQEEERKAHELYKFNRSKTPKEECIFKEFQIQVLHKLEGSDEKNLNFPSYDNRSLDKIFKEIRDCLKHAFTLQEDQRRNMCRRLMFKWHPDKNPDDVQRATQVFQYVRKIIQLLEDGKNVDVEHTEEPTNSRHPWSEAFFNEFERFYRREQEYERRYNRPRSTSSPGKDGYRRSQNTYYPDPKPFTANLWLDEAKYDMRFALQSENTAYSYFSWICFTSYQAAEKAFTAWQYNEDAKKVNQSESLPSLAQNCPEDLQRLAKELQSLTRGSKRMRYPEGDLQPSKAYTRAQASKAMELANQIIEKVDECL</sequence>
<dbReference type="InterPro" id="IPR001623">
    <property type="entry name" value="DnaJ_domain"/>
</dbReference>
<dbReference type="NCBIfam" id="NF047352">
    <property type="entry name" value="P_loop_sacsin"/>
    <property type="match status" value="3"/>
</dbReference>
<dbReference type="SUPFAM" id="SSF55874">
    <property type="entry name" value="ATPase domain of HSP90 chaperone/DNA topoisomerase II/histidine kinase"/>
    <property type="match status" value="3"/>
</dbReference>
<protein>
    <recommendedName>
        <fullName evidence="6">Sacsin</fullName>
    </recommendedName>
</protein>
<reference evidence="4" key="1">
    <citation type="submission" date="2022-08" db="UniProtKB">
        <authorList>
            <consortium name="EnsemblMetazoa"/>
        </authorList>
    </citation>
    <scope>IDENTIFICATION</scope>
    <source>
        <strain evidence="4">05x7-T-G4-1.051#20</strain>
    </source>
</reference>
<dbReference type="Pfam" id="PF25794">
    <property type="entry name" value="SACS"/>
    <property type="match status" value="3"/>
</dbReference>
<evidence type="ECO:0000313" key="4">
    <source>
        <dbReference type="EnsemblMetazoa" id="G11582.1:cds"/>
    </source>
</evidence>